<protein>
    <submittedName>
        <fullName evidence="5">Acyl_transf_3 domain-containing protein</fullName>
    </submittedName>
</protein>
<reference evidence="5" key="1">
    <citation type="submission" date="2017-02" db="UniProtKB">
        <authorList>
            <consortium name="WormBaseParasite"/>
        </authorList>
    </citation>
    <scope>IDENTIFICATION</scope>
</reference>
<dbReference type="PANTHER" id="PTHR23028">
    <property type="entry name" value="ACETYLTRANSFERASE"/>
    <property type="match status" value="1"/>
</dbReference>
<feature type="transmembrane region" description="Helical" evidence="1">
    <location>
        <begin position="46"/>
        <end position="65"/>
    </location>
</feature>
<name>A0A0N4XZE4_NIPBR</name>
<evidence type="ECO:0000313" key="3">
    <source>
        <dbReference type="EMBL" id="VDL72131.1"/>
    </source>
</evidence>
<dbReference type="GO" id="GO:0016020">
    <property type="term" value="C:membrane"/>
    <property type="evidence" value="ECO:0007669"/>
    <property type="project" value="TreeGrafter"/>
</dbReference>
<dbReference type="WBParaSite" id="NBR_0000854101-mRNA-1">
    <property type="protein sequence ID" value="NBR_0000854101-mRNA-1"/>
    <property type="gene ID" value="NBR_0000854101"/>
</dbReference>
<dbReference type="OMA" id="WHTEDES"/>
<proteinExistence type="predicted"/>
<dbReference type="Proteomes" id="UP000271162">
    <property type="component" value="Unassembled WGS sequence"/>
</dbReference>
<feature type="transmembrane region" description="Helical" evidence="1">
    <location>
        <begin position="86"/>
        <end position="104"/>
    </location>
</feature>
<dbReference type="InterPro" id="IPR002656">
    <property type="entry name" value="Acyl_transf_3_dom"/>
</dbReference>
<keyword evidence="4" id="KW-1185">Reference proteome</keyword>
<organism evidence="5">
    <name type="scientific">Nippostrongylus brasiliensis</name>
    <name type="common">Rat hookworm</name>
    <dbReference type="NCBI Taxonomy" id="27835"/>
    <lineage>
        <taxon>Eukaryota</taxon>
        <taxon>Metazoa</taxon>
        <taxon>Ecdysozoa</taxon>
        <taxon>Nematoda</taxon>
        <taxon>Chromadorea</taxon>
        <taxon>Rhabditida</taxon>
        <taxon>Rhabditina</taxon>
        <taxon>Rhabditomorpha</taxon>
        <taxon>Strongyloidea</taxon>
        <taxon>Heligmosomidae</taxon>
        <taxon>Nippostrongylus</taxon>
    </lineage>
</organism>
<dbReference type="GO" id="GO:0000271">
    <property type="term" value="P:polysaccharide biosynthetic process"/>
    <property type="evidence" value="ECO:0007669"/>
    <property type="project" value="TreeGrafter"/>
</dbReference>
<dbReference type="STRING" id="27835.A0A0N4XZE4"/>
<evidence type="ECO:0000313" key="4">
    <source>
        <dbReference type="Proteomes" id="UP000271162"/>
    </source>
</evidence>
<keyword evidence="1" id="KW-0472">Membrane</keyword>
<keyword evidence="1" id="KW-0812">Transmembrane</keyword>
<reference evidence="3 4" key="2">
    <citation type="submission" date="2018-11" db="EMBL/GenBank/DDBJ databases">
        <authorList>
            <consortium name="Pathogen Informatics"/>
        </authorList>
    </citation>
    <scope>NUCLEOTIDE SEQUENCE [LARGE SCALE GENOMIC DNA]</scope>
</reference>
<gene>
    <name evidence="3" type="ORF">NBR_LOCUS8542</name>
</gene>
<evidence type="ECO:0000259" key="2">
    <source>
        <dbReference type="Pfam" id="PF01757"/>
    </source>
</evidence>
<feature type="transmembrane region" description="Helical" evidence="1">
    <location>
        <begin position="20"/>
        <end position="40"/>
    </location>
</feature>
<dbReference type="EMBL" id="UYSL01020020">
    <property type="protein sequence ID" value="VDL72131.1"/>
    <property type="molecule type" value="Genomic_DNA"/>
</dbReference>
<evidence type="ECO:0000256" key="1">
    <source>
        <dbReference type="SAM" id="Phobius"/>
    </source>
</evidence>
<feature type="domain" description="Acyltransferase 3" evidence="2">
    <location>
        <begin position="21"/>
        <end position="124"/>
    </location>
</feature>
<dbReference type="AlphaFoldDB" id="A0A0N4XZE4"/>
<keyword evidence="1" id="KW-1133">Transmembrane helix</keyword>
<accession>A0A0N4XZE4</accession>
<dbReference type="GO" id="GO:0016747">
    <property type="term" value="F:acyltransferase activity, transferring groups other than amino-acyl groups"/>
    <property type="evidence" value="ECO:0007669"/>
    <property type="project" value="InterPro"/>
</dbReference>
<dbReference type="InterPro" id="IPR050879">
    <property type="entry name" value="Acyltransferase_3"/>
</dbReference>
<dbReference type="PANTHER" id="PTHR23028:SF127">
    <property type="entry name" value="ACYL_TRANSF_3 DOMAIN-CONTAINING PROTEIN-RELATED"/>
    <property type="match status" value="1"/>
</dbReference>
<evidence type="ECO:0000313" key="5">
    <source>
        <dbReference type="WBParaSite" id="NBR_0000854101-mRNA-1"/>
    </source>
</evidence>
<dbReference type="Pfam" id="PF01757">
    <property type="entry name" value="Acyl_transf_3"/>
    <property type="match status" value="1"/>
</dbReference>
<sequence length="149" mass="17534">MGISFCDRYQKETSTRRHRLDLQGLRGMAILSVLGFHFFSKWFPNGYVGVDQFFVLSGYLMAMILDNEIGSLNICDFYYRRVKRIVPMYLLVILLILWSCFFLFPESNLDLNLKAVLPPLAFLSNLWHTEDESIEYFIEVGRFQVQKLI</sequence>